<protein>
    <submittedName>
        <fullName evidence="2">Uncharacterized protein</fullName>
    </submittedName>
</protein>
<accession>A0ABS8VG09</accession>
<evidence type="ECO:0000313" key="3">
    <source>
        <dbReference type="Proteomes" id="UP000823775"/>
    </source>
</evidence>
<dbReference type="EMBL" id="JACEIK010004721">
    <property type="protein sequence ID" value="MCD9646228.1"/>
    <property type="molecule type" value="Genomic_DNA"/>
</dbReference>
<gene>
    <name evidence="2" type="ORF">HAX54_035916</name>
</gene>
<organism evidence="2 3">
    <name type="scientific">Datura stramonium</name>
    <name type="common">Jimsonweed</name>
    <name type="synonym">Common thornapple</name>
    <dbReference type="NCBI Taxonomy" id="4076"/>
    <lineage>
        <taxon>Eukaryota</taxon>
        <taxon>Viridiplantae</taxon>
        <taxon>Streptophyta</taxon>
        <taxon>Embryophyta</taxon>
        <taxon>Tracheophyta</taxon>
        <taxon>Spermatophyta</taxon>
        <taxon>Magnoliopsida</taxon>
        <taxon>eudicotyledons</taxon>
        <taxon>Gunneridae</taxon>
        <taxon>Pentapetalae</taxon>
        <taxon>asterids</taxon>
        <taxon>lamiids</taxon>
        <taxon>Solanales</taxon>
        <taxon>Solanaceae</taxon>
        <taxon>Solanoideae</taxon>
        <taxon>Datureae</taxon>
        <taxon>Datura</taxon>
    </lineage>
</organism>
<comment type="caution">
    <text evidence="2">The sequence shown here is derived from an EMBL/GenBank/DDBJ whole genome shotgun (WGS) entry which is preliminary data.</text>
</comment>
<name>A0ABS8VG09_DATST</name>
<evidence type="ECO:0000256" key="1">
    <source>
        <dbReference type="SAM" id="MobiDB-lite"/>
    </source>
</evidence>
<feature type="region of interest" description="Disordered" evidence="1">
    <location>
        <begin position="1"/>
        <end position="49"/>
    </location>
</feature>
<sequence length="119" mass="13323">MRRSVGWWQSVVATPRSSEEKNGGEEGGPPLWSGSRWDLSGDEAARDEGGEERQLRLLVVSDFSLAVRGEGTERKIVEVAMCSTVQFRQTREDDGEGLSCAVIWSWREEMGIRFRFGVG</sequence>
<dbReference type="Proteomes" id="UP000823775">
    <property type="component" value="Unassembled WGS sequence"/>
</dbReference>
<evidence type="ECO:0000313" key="2">
    <source>
        <dbReference type="EMBL" id="MCD9646228.1"/>
    </source>
</evidence>
<proteinExistence type="predicted"/>
<keyword evidence="3" id="KW-1185">Reference proteome</keyword>
<reference evidence="2 3" key="1">
    <citation type="journal article" date="2021" name="BMC Genomics">
        <title>Datura genome reveals duplications of psychoactive alkaloid biosynthetic genes and high mutation rate following tissue culture.</title>
        <authorList>
            <person name="Rajewski A."/>
            <person name="Carter-House D."/>
            <person name="Stajich J."/>
            <person name="Litt A."/>
        </authorList>
    </citation>
    <scope>NUCLEOTIDE SEQUENCE [LARGE SCALE GENOMIC DNA]</scope>
    <source>
        <strain evidence="2">AR-01</strain>
    </source>
</reference>